<evidence type="ECO:0000313" key="2">
    <source>
        <dbReference type="Proteomes" id="UP000003692"/>
    </source>
</evidence>
<gene>
    <name evidence="1" type="ORF">EDWATA_01126</name>
</gene>
<proteinExistence type="predicted"/>
<dbReference type="HOGENOM" id="CLU_3269260_0_0_6"/>
<dbReference type="Proteomes" id="UP000003692">
    <property type="component" value="Unassembled WGS sequence"/>
</dbReference>
<comment type="caution">
    <text evidence="1">The sequence shown here is derived from an EMBL/GenBank/DDBJ whole genome shotgun (WGS) entry which is preliminary data.</text>
</comment>
<evidence type="ECO:0000313" key="1">
    <source>
        <dbReference type="EMBL" id="EFE23798.1"/>
    </source>
</evidence>
<dbReference type="EMBL" id="ADGK01000053">
    <property type="protein sequence ID" value="EFE23798.1"/>
    <property type="molecule type" value="Genomic_DNA"/>
</dbReference>
<sequence>MGGYPLYPFVCLLFSASRVLRAEWVTFSDCAYSCYYGFMLR</sequence>
<dbReference type="AlphaFoldDB" id="D4F324"/>
<organism evidence="1 2">
    <name type="scientific">Edwardsiella tarda ATCC 23685</name>
    <dbReference type="NCBI Taxonomy" id="500638"/>
    <lineage>
        <taxon>Bacteria</taxon>
        <taxon>Pseudomonadati</taxon>
        <taxon>Pseudomonadota</taxon>
        <taxon>Gammaproteobacteria</taxon>
        <taxon>Enterobacterales</taxon>
        <taxon>Hafniaceae</taxon>
        <taxon>Edwardsiella</taxon>
    </lineage>
</organism>
<protein>
    <submittedName>
        <fullName evidence="1">Uncharacterized protein</fullName>
    </submittedName>
</protein>
<name>D4F324_EDWTA</name>
<accession>D4F324</accession>
<reference evidence="1 2" key="1">
    <citation type="submission" date="2010-02" db="EMBL/GenBank/DDBJ databases">
        <authorList>
            <person name="Weinstock G."/>
            <person name="Sodergren E."/>
            <person name="Clifton S."/>
            <person name="Fulton L."/>
            <person name="Fulton B."/>
            <person name="Courtney L."/>
            <person name="Fronick C."/>
            <person name="Harrison M."/>
            <person name="Strong C."/>
            <person name="Farmer C."/>
            <person name="Delahaunty K."/>
            <person name="Markovic C."/>
            <person name="Hall O."/>
            <person name="Minx P."/>
            <person name="Tomlinson C."/>
            <person name="Mitreva M."/>
            <person name="Nelson J."/>
            <person name="Hou S."/>
            <person name="Wollam A."/>
            <person name="Pepin K.H."/>
            <person name="Johnson M."/>
            <person name="Bhonagiri V."/>
            <person name="Zhang X."/>
            <person name="Suruliraj S."/>
            <person name="Warren W."/>
            <person name="Chinwalla A."/>
            <person name="Mardis E.R."/>
            <person name="Wilson R.K."/>
        </authorList>
    </citation>
    <scope>NUCLEOTIDE SEQUENCE [LARGE SCALE GENOMIC DNA]</scope>
    <source>
        <strain evidence="1 2">ATCC 23685</strain>
    </source>
</reference>